<dbReference type="NCBIfam" id="TIGR04521">
    <property type="entry name" value="ECF_ATPase_2"/>
    <property type="match status" value="1"/>
</dbReference>
<dbReference type="InterPro" id="IPR030946">
    <property type="entry name" value="EcfA2"/>
</dbReference>
<organism evidence="10 11">
    <name type="scientific">Gracilibacillus xinjiangensis</name>
    <dbReference type="NCBI Taxonomy" id="1193282"/>
    <lineage>
        <taxon>Bacteria</taxon>
        <taxon>Bacillati</taxon>
        <taxon>Bacillota</taxon>
        <taxon>Bacilli</taxon>
        <taxon>Bacillales</taxon>
        <taxon>Bacillaceae</taxon>
        <taxon>Gracilibacillus</taxon>
    </lineage>
</organism>
<keyword evidence="2 8" id="KW-0813">Transport</keyword>
<sequence length="288" mass="32809">MDIQFEKVSYIYQPNTPFSHKALYEVDLKIKSGEFIAIVGHTGSGKSTLLQHLNGLLYPTSGEVRVGDFILNKANKKQDLKGLRQNVGVVFQYPEHQLFEETVKKDIAFGPRNFGIADDVINQRIKSVIKEVGLDEGILSKSPFELSGGQMRRVAIAGILASMPQVLVLDEPTAGLDPYGHQQMMELFSRLHLERNLTTILVTHNMEDAFTYADRIIVLEKGRKFLEGSPETIFHDRQLLNNVQLELPEVLLFLEKVKESFPFSIEYRGQSMEELARELDWKLKEFKV</sequence>
<evidence type="ECO:0000313" key="10">
    <source>
        <dbReference type="EMBL" id="MFC4404980.1"/>
    </source>
</evidence>
<keyword evidence="3 8" id="KW-1003">Cell membrane</keyword>
<keyword evidence="6" id="KW-1278">Translocase</keyword>
<comment type="subunit">
    <text evidence="8">Forms a stable energy-coupling factor (ECF) transporter complex composed of 2 membrane-embedded substrate-binding proteins (S component), 2 ATP-binding proteins (A component) and 2 transmembrane proteins (T component).</text>
</comment>
<evidence type="ECO:0000313" key="11">
    <source>
        <dbReference type="Proteomes" id="UP001595882"/>
    </source>
</evidence>
<keyword evidence="5 8" id="KW-0067">ATP-binding</keyword>
<comment type="function">
    <text evidence="8">ATP-binding (A) component of a common energy-coupling factor (ECF) ABC-transporter complex.</text>
</comment>
<protein>
    <recommendedName>
        <fullName evidence="8">Energy-coupling factor transporter ATP-binding protein EcfA2</fullName>
        <ecNumber evidence="8">7.-.-.-</ecNumber>
    </recommendedName>
</protein>
<dbReference type="PANTHER" id="PTHR43553">
    <property type="entry name" value="HEAVY METAL TRANSPORTER"/>
    <property type="match status" value="1"/>
</dbReference>
<dbReference type="InterPro" id="IPR017871">
    <property type="entry name" value="ABC_transporter-like_CS"/>
</dbReference>
<dbReference type="PROSITE" id="PS50893">
    <property type="entry name" value="ABC_TRANSPORTER_2"/>
    <property type="match status" value="1"/>
</dbReference>
<dbReference type="NCBIfam" id="NF010155">
    <property type="entry name" value="PRK13634.1"/>
    <property type="match status" value="1"/>
</dbReference>
<dbReference type="Gene3D" id="3.40.50.300">
    <property type="entry name" value="P-loop containing nucleotide triphosphate hydrolases"/>
    <property type="match status" value="1"/>
</dbReference>
<accession>A0ABV8WZP0</accession>
<evidence type="ECO:0000259" key="9">
    <source>
        <dbReference type="PROSITE" id="PS50893"/>
    </source>
</evidence>
<comment type="similarity">
    <text evidence="8">Belongs to the ABC transporter superfamily. Energy-coupling factor EcfA family.</text>
</comment>
<dbReference type="Proteomes" id="UP001595882">
    <property type="component" value="Unassembled WGS sequence"/>
</dbReference>
<evidence type="ECO:0000256" key="1">
    <source>
        <dbReference type="ARBA" id="ARBA00004202"/>
    </source>
</evidence>
<gene>
    <name evidence="10" type="ORF">ACFOY7_18070</name>
</gene>
<evidence type="ECO:0000256" key="6">
    <source>
        <dbReference type="ARBA" id="ARBA00022967"/>
    </source>
</evidence>
<keyword evidence="4 8" id="KW-0547">Nucleotide-binding</keyword>
<reference evidence="11" key="1">
    <citation type="journal article" date="2019" name="Int. J. Syst. Evol. Microbiol.">
        <title>The Global Catalogue of Microorganisms (GCM) 10K type strain sequencing project: providing services to taxonomists for standard genome sequencing and annotation.</title>
        <authorList>
            <consortium name="The Broad Institute Genomics Platform"/>
            <consortium name="The Broad Institute Genome Sequencing Center for Infectious Disease"/>
            <person name="Wu L."/>
            <person name="Ma J."/>
        </authorList>
    </citation>
    <scope>NUCLEOTIDE SEQUENCE [LARGE SCALE GENOMIC DNA]</scope>
    <source>
        <strain evidence="11">CCUG 37865</strain>
    </source>
</reference>
<proteinExistence type="inferred from homology"/>
<name>A0ABV8WZP0_9BACI</name>
<comment type="caution">
    <text evidence="10">The sequence shown here is derived from an EMBL/GenBank/DDBJ whole genome shotgun (WGS) entry which is preliminary data.</text>
</comment>
<dbReference type="GO" id="GO:0005524">
    <property type="term" value="F:ATP binding"/>
    <property type="evidence" value="ECO:0007669"/>
    <property type="project" value="UniProtKB-KW"/>
</dbReference>
<evidence type="ECO:0000256" key="5">
    <source>
        <dbReference type="ARBA" id="ARBA00022840"/>
    </source>
</evidence>
<dbReference type="EC" id="7.-.-.-" evidence="8"/>
<dbReference type="Pfam" id="PF00005">
    <property type="entry name" value="ABC_tran"/>
    <property type="match status" value="1"/>
</dbReference>
<dbReference type="InterPro" id="IPR015856">
    <property type="entry name" value="ABC_transpr_CbiO/EcfA_su"/>
</dbReference>
<dbReference type="InterPro" id="IPR050095">
    <property type="entry name" value="ECF_ABC_transporter_ATP-bd"/>
</dbReference>
<evidence type="ECO:0000256" key="4">
    <source>
        <dbReference type="ARBA" id="ARBA00022741"/>
    </source>
</evidence>
<comment type="subcellular location">
    <subcellularLocation>
        <location evidence="1 8">Cell membrane</location>
        <topology evidence="1 8">Peripheral membrane protein</topology>
    </subcellularLocation>
</comment>
<dbReference type="RefSeq" id="WP_390254218.1">
    <property type="nucleotide sequence ID" value="NZ_JBHSDT010000009.1"/>
</dbReference>
<dbReference type="CDD" id="cd03225">
    <property type="entry name" value="ABC_cobalt_CbiO_domain1"/>
    <property type="match status" value="1"/>
</dbReference>
<keyword evidence="7 8" id="KW-0472">Membrane</keyword>
<keyword evidence="11" id="KW-1185">Reference proteome</keyword>
<evidence type="ECO:0000256" key="7">
    <source>
        <dbReference type="ARBA" id="ARBA00023136"/>
    </source>
</evidence>
<evidence type="ECO:0000256" key="2">
    <source>
        <dbReference type="ARBA" id="ARBA00022448"/>
    </source>
</evidence>
<dbReference type="InterPro" id="IPR003593">
    <property type="entry name" value="AAA+_ATPase"/>
</dbReference>
<dbReference type="PANTHER" id="PTHR43553:SF27">
    <property type="entry name" value="ENERGY-COUPLING FACTOR TRANSPORTER ATP-BINDING PROTEIN ECFA2"/>
    <property type="match status" value="1"/>
</dbReference>
<feature type="domain" description="ABC transporter" evidence="9">
    <location>
        <begin position="3"/>
        <end position="246"/>
    </location>
</feature>
<evidence type="ECO:0000256" key="8">
    <source>
        <dbReference type="RuleBase" id="RU365104"/>
    </source>
</evidence>
<dbReference type="SMART" id="SM00382">
    <property type="entry name" value="AAA"/>
    <property type="match status" value="1"/>
</dbReference>
<dbReference type="PROSITE" id="PS00211">
    <property type="entry name" value="ABC_TRANSPORTER_1"/>
    <property type="match status" value="1"/>
</dbReference>
<evidence type="ECO:0000256" key="3">
    <source>
        <dbReference type="ARBA" id="ARBA00022475"/>
    </source>
</evidence>
<dbReference type="SUPFAM" id="SSF52540">
    <property type="entry name" value="P-loop containing nucleoside triphosphate hydrolases"/>
    <property type="match status" value="1"/>
</dbReference>
<dbReference type="EMBL" id="JBHSDT010000009">
    <property type="protein sequence ID" value="MFC4404980.1"/>
    <property type="molecule type" value="Genomic_DNA"/>
</dbReference>
<dbReference type="InterPro" id="IPR027417">
    <property type="entry name" value="P-loop_NTPase"/>
</dbReference>
<dbReference type="InterPro" id="IPR003439">
    <property type="entry name" value="ABC_transporter-like_ATP-bd"/>
</dbReference>